<comment type="caution">
    <text evidence="2">The sequence shown here is derived from an EMBL/GenBank/DDBJ whole genome shotgun (WGS) entry which is preliminary data.</text>
</comment>
<sequence length="174" mass="19215">MDEHEQKGEGRGTAGEEQTRREAGRWTDRQADKQKTERQAETAARRAHKGRGKEVSGERAAFPGWLPGCVVQRGLHEDGQVGPHWVRAQLQRAKGQQAHPVCLFVYCRANWLASWPAGGRSLADGRWHDRRAGVAVVVAVDGGQTAWMAWHEPADDETAGYTNTLGGLLTRRTA</sequence>
<proteinExistence type="predicted"/>
<name>D4AXM5_ARTBC</name>
<feature type="compositionally biased region" description="Basic and acidic residues" evidence="1">
    <location>
        <begin position="17"/>
        <end position="44"/>
    </location>
</feature>
<feature type="compositionally biased region" description="Basic and acidic residues" evidence="1">
    <location>
        <begin position="1"/>
        <end position="10"/>
    </location>
</feature>
<organism evidence="2 3">
    <name type="scientific">Arthroderma benhamiae (strain ATCC MYA-4681 / CBS 112371)</name>
    <name type="common">Trichophyton mentagrophytes</name>
    <dbReference type="NCBI Taxonomy" id="663331"/>
    <lineage>
        <taxon>Eukaryota</taxon>
        <taxon>Fungi</taxon>
        <taxon>Dikarya</taxon>
        <taxon>Ascomycota</taxon>
        <taxon>Pezizomycotina</taxon>
        <taxon>Eurotiomycetes</taxon>
        <taxon>Eurotiomycetidae</taxon>
        <taxon>Onygenales</taxon>
        <taxon>Arthrodermataceae</taxon>
        <taxon>Trichophyton</taxon>
    </lineage>
</organism>
<reference evidence="3" key="1">
    <citation type="journal article" date="2011" name="Genome Biol.">
        <title>Comparative and functional genomics provide insights into the pathogenicity of dermatophytic fungi.</title>
        <authorList>
            <person name="Burmester A."/>
            <person name="Shelest E."/>
            <person name="Gloeckner G."/>
            <person name="Heddergott C."/>
            <person name="Schindler S."/>
            <person name="Staib P."/>
            <person name="Heidel A."/>
            <person name="Felder M."/>
            <person name="Petzold A."/>
            <person name="Szafranski K."/>
            <person name="Feuermann M."/>
            <person name="Pedruzzi I."/>
            <person name="Priebe S."/>
            <person name="Groth M."/>
            <person name="Winkler R."/>
            <person name="Li W."/>
            <person name="Kniemeyer O."/>
            <person name="Schroeckh V."/>
            <person name="Hertweck C."/>
            <person name="Hube B."/>
            <person name="White T.C."/>
            <person name="Platzer M."/>
            <person name="Guthke R."/>
            <person name="Heitman J."/>
            <person name="Woestemeyer J."/>
            <person name="Zipfel P.F."/>
            <person name="Monod M."/>
            <person name="Brakhage A.A."/>
        </authorList>
    </citation>
    <scope>NUCLEOTIDE SEQUENCE [LARGE SCALE GENOMIC DNA]</scope>
    <source>
        <strain evidence="3">ATCC MYA-4681 / CBS 112371</strain>
    </source>
</reference>
<feature type="region of interest" description="Disordered" evidence="1">
    <location>
        <begin position="1"/>
        <end position="59"/>
    </location>
</feature>
<evidence type="ECO:0000256" key="1">
    <source>
        <dbReference type="SAM" id="MobiDB-lite"/>
    </source>
</evidence>
<keyword evidence="3" id="KW-1185">Reference proteome</keyword>
<dbReference type="KEGG" id="abe:ARB_00944"/>
<accession>D4AXM5</accession>
<dbReference type="HOGENOM" id="CLU_1539643_0_0_1"/>
<dbReference type="AlphaFoldDB" id="D4AXM5"/>
<protein>
    <submittedName>
        <fullName evidence="2">Uncharacterized protein</fullName>
    </submittedName>
</protein>
<dbReference type="RefSeq" id="XP_003012693.1">
    <property type="nucleotide sequence ID" value="XM_003012647.1"/>
</dbReference>
<evidence type="ECO:0000313" key="3">
    <source>
        <dbReference type="Proteomes" id="UP000008866"/>
    </source>
</evidence>
<evidence type="ECO:0000313" key="2">
    <source>
        <dbReference type="EMBL" id="EFE32053.1"/>
    </source>
</evidence>
<dbReference type="EMBL" id="ABSU01000017">
    <property type="protein sequence ID" value="EFE32053.1"/>
    <property type="molecule type" value="Genomic_DNA"/>
</dbReference>
<dbReference type="Proteomes" id="UP000008866">
    <property type="component" value="Unassembled WGS sequence"/>
</dbReference>
<dbReference type="GeneID" id="9522771"/>
<gene>
    <name evidence="2" type="ORF">ARB_00944</name>
</gene>